<reference evidence="2" key="1">
    <citation type="journal article" date="2016" name="Nat. Biotechnol.">
        <title>Sequencing wild and cultivated cassava and related species reveals extensive interspecific hybridization and genetic diversity.</title>
        <authorList>
            <person name="Bredeson J.V."/>
            <person name="Lyons J.B."/>
            <person name="Prochnik S.E."/>
            <person name="Wu G.A."/>
            <person name="Ha C.M."/>
            <person name="Edsinger-Gonzales E."/>
            <person name="Grimwood J."/>
            <person name="Schmutz J."/>
            <person name="Rabbi I.Y."/>
            <person name="Egesi C."/>
            <person name="Nauluvula P."/>
            <person name="Lebot V."/>
            <person name="Ndunguru J."/>
            <person name="Mkamilo G."/>
            <person name="Bart R.S."/>
            <person name="Setter T.L."/>
            <person name="Gleadow R.M."/>
            <person name="Kulakow P."/>
            <person name="Ferguson M.E."/>
            <person name="Rounsley S."/>
            <person name="Rokhsar D.S."/>
        </authorList>
    </citation>
    <scope>NUCLEOTIDE SEQUENCE [LARGE SCALE GENOMIC DNA]</scope>
    <source>
        <strain evidence="2">cv. AM560-2</strain>
    </source>
</reference>
<protein>
    <submittedName>
        <fullName evidence="1">Uncharacterized protein</fullName>
    </submittedName>
</protein>
<dbReference type="Proteomes" id="UP000091857">
    <property type="component" value="Chromosome 14"/>
</dbReference>
<proteinExistence type="predicted"/>
<evidence type="ECO:0000313" key="2">
    <source>
        <dbReference type="Proteomes" id="UP000091857"/>
    </source>
</evidence>
<gene>
    <name evidence="1" type="ORF">MANES_14G042701v8</name>
</gene>
<name>A0ACB7GE88_MANES</name>
<comment type="caution">
    <text evidence="1">The sequence shown here is derived from an EMBL/GenBank/DDBJ whole genome shotgun (WGS) entry which is preliminary data.</text>
</comment>
<accession>A0ACB7GE88</accession>
<dbReference type="EMBL" id="CM004400">
    <property type="protein sequence ID" value="KAG8638557.1"/>
    <property type="molecule type" value="Genomic_DNA"/>
</dbReference>
<organism evidence="1 2">
    <name type="scientific">Manihot esculenta</name>
    <name type="common">Cassava</name>
    <name type="synonym">Jatropha manihot</name>
    <dbReference type="NCBI Taxonomy" id="3983"/>
    <lineage>
        <taxon>Eukaryota</taxon>
        <taxon>Viridiplantae</taxon>
        <taxon>Streptophyta</taxon>
        <taxon>Embryophyta</taxon>
        <taxon>Tracheophyta</taxon>
        <taxon>Spermatophyta</taxon>
        <taxon>Magnoliopsida</taxon>
        <taxon>eudicotyledons</taxon>
        <taxon>Gunneridae</taxon>
        <taxon>Pentapetalae</taxon>
        <taxon>rosids</taxon>
        <taxon>fabids</taxon>
        <taxon>Malpighiales</taxon>
        <taxon>Euphorbiaceae</taxon>
        <taxon>Crotonoideae</taxon>
        <taxon>Manihoteae</taxon>
        <taxon>Manihot</taxon>
    </lineage>
</organism>
<keyword evidence="2" id="KW-1185">Reference proteome</keyword>
<sequence>MVVACFLFDLCSISPPLLKDLKQIQQKLLSLPLAPLIEHIPSMECLLQLANLYAISSPSSSRHRSECLRDRIGLCYVFKNRISSSYELKIAYSPGENFGLHAFLPEIDDSRALRSGDVKLPTVLSDVLYSWEDKDFMRKVIVLTSCLPEKIDTAMKNTLTDAADKCVSVEFVLFDQSASHLSNVQENINCFARSLADLDNCSFQTFLPDSRLFHSLVKQWLLDLRDDVEEPLQARFIFKSNLVGSLNQINCSLSISVGHKIDGFDACKTCRCHGIVLDNEAKNKVEGPSCPVTGRDLGRADVIENSVRVGDKTILFMPSFHSTIKLHRVSSPIEFRIIETTNLMSLSEGVIFGTSYFVAPSACNEIETSSEEMNQSELNNQLFQGVCGALHTMDRGLVCSSYYNVDTMRETAFHCYYILQPSDKGPMLLRRLAGLEEVMPIPDINQFVDSSIKLRDYNPIQHERGFHQKLNSLVKESLQFASVTPKWNEATSELHSNQQDSSEVTVQPNCAIDNIVIEDESPQLNLTVREDKTTSSIAEEWEQLVICEVPKMHSSPYISKAKTVTLVLSSAESNKQLDINTSRILERLEVPRKLKTKVSSPVVRSSSLSETCLPTKRPLIPFQQPLHATDREAKKETQMKRRLVSSGTGNINEFACA</sequence>
<evidence type="ECO:0000313" key="1">
    <source>
        <dbReference type="EMBL" id="KAG8638557.1"/>
    </source>
</evidence>